<reference evidence="9" key="2">
    <citation type="submission" date="2025-08" db="UniProtKB">
        <authorList>
            <consortium name="RefSeq"/>
        </authorList>
    </citation>
    <scope>IDENTIFICATION</scope>
    <source>
        <tissue evidence="9">Young leaves</tissue>
    </source>
</reference>
<dbReference type="InterPro" id="IPR013536">
    <property type="entry name" value="WLM_dom"/>
</dbReference>
<evidence type="ECO:0000256" key="1">
    <source>
        <dbReference type="ARBA" id="ARBA00022723"/>
    </source>
</evidence>
<dbReference type="RefSeq" id="XP_027340291.1">
    <property type="nucleotide sequence ID" value="XM_027484490.1"/>
</dbReference>
<feature type="compositionally biased region" description="Polar residues" evidence="5">
    <location>
        <begin position="300"/>
        <end position="320"/>
    </location>
</feature>
<dbReference type="PANTHER" id="PTHR46622">
    <property type="entry name" value="DNA-DEPENDENT METALLOPROTEASE WSS1"/>
    <property type="match status" value="1"/>
</dbReference>
<accession>A0A8B8K9A7</accession>
<evidence type="ECO:0000259" key="6">
    <source>
        <dbReference type="PROSITE" id="PS50199"/>
    </source>
</evidence>
<evidence type="ECO:0000256" key="4">
    <source>
        <dbReference type="PROSITE-ProRule" id="PRU00322"/>
    </source>
</evidence>
<feature type="compositionally biased region" description="Polar residues" evidence="5">
    <location>
        <begin position="237"/>
        <end position="253"/>
    </location>
</feature>
<dbReference type="InterPro" id="IPR036443">
    <property type="entry name" value="Znf_RanBP2_sf"/>
</dbReference>
<evidence type="ECO:0000256" key="2">
    <source>
        <dbReference type="ARBA" id="ARBA00022771"/>
    </source>
</evidence>
<dbReference type="AlphaFoldDB" id="A0A8B8K9A7"/>
<dbReference type="OrthoDB" id="261960at2759"/>
<keyword evidence="1" id="KW-0479">Metal-binding</keyword>
<dbReference type="GO" id="GO:0008237">
    <property type="term" value="F:metallopeptidase activity"/>
    <property type="evidence" value="ECO:0007669"/>
    <property type="project" value="TreeGrafter"/>
</dbReference>
<keyword evidence="3" id="KW-0862">Zinc</keyword>
<evidence type="ECO:0000313" key="8">
    <source>
        <dbReference type="Proteomes" id="UP000694853"/>
    </source>
</evidence>
<evidence type="ECO:0000259" key="7">
    <source>
        <dbReference type="PROSITE" id="PS51397"/>
    </source>
</evidence>
<dbReference type="Gene3D" id="2.30.30.380">
    <property type="entry name" value="Zn-finger domain of Sec23/24"/>
    <property type="match status" value="1"/>
</dbReference>
<gene>
    <name evidence="9" type="primary">LOC113853832</name>
</gene>
<dbReference type="GeneID" id="113853832"/>
<evidence type="ECO:0000313" key="9">
    <source>
        <dbReference type="RefSeq" id="XP_027340291.1"/>
    </source>
</evidence>
<dbReference type="GO" id="GO:0005634">
    <property type="term" value="C:nucleus"/>
    <property type="evidence" value="ECO:0007669"/>
    <property type="project" value="TreeGrafter"/>
</dbReference>
<dbReference type="GO" id="GO:0008270">
    <property type="term" value="F:zinc ion binding"/>
    <property type="evidence" value="ECO:0007669"/>
    <property type="project" value="UniProtKB-KW"/>
</dbReference>
<dbReference type="PROSITE" id="PS50199">
    <property type="entry name" value="ZF_RANBP2_2"/>
    <property type="match status" value="2"/>
</dbReference>
<proteinExistence type="predicted"/>
<protein>
    <submittedName>
        <fullName evidence="9">Uncharacterized protein LOC113853832 isoform X1</fullName>
    </submittedName>
</protein>
<dbReference type="Pfam" id="PF08325">
    <property type="entry name" value="WLM"/>
    <property type="match status" value="1"/>
</dbReference>
<evidence type="ECO:0000256" key="3">
    <source>
        <dbReference type="ARBA" id="ARBA00022833"/>
    </source>
</evidence>
<dbReference type="GO" id="GO:0006281">
    <property type="term" value="P:DNA repair"/>
    <property type="evidence" value="ECO:0007669"/>
    <property type="project" value="TreeGrafter"/>
</dbReference>
<dbReference type="KEGG" id="aprc:113853832"/>
<dbReference type="Proteomes" id="UP000694853">
    <property type="component" value="Unplaced"/>
</dbReference>
<evidence type="ECO:0000256" key="5">
    <source>
        <dbReference type="SAM" id="MobiDB-lite"/>
    </source>
</evidence>
<dbReference type="InterPro" id="IPR001876">
    <property type="entry name" value="Znf_RanBP2"/>
</dbReference>
<name>A0A8B8K9A7_ABRPR</name>
<reference evidence="8" key="1">
    <citation type="journal article" date="2019" name="Toxins">
        <title>Detection of Abrin-Like and Prepropulchellin-Like Toxin Genes and Transcripts Using Whole Genome Sequencing and Full-Length Transcript Sequencing of Abrus precatorius.</title>
        <authorList>
            <person name="Hovde B.T."/>
            <person name="Daligault H.E."/>
            <person name="Hanschen E.R."/>
            <person name="Kunde Y.A."/>
            <person name="Johnson M.B."/>
            <person name="Starkenburg S.R."/>
            <person name="Johnson S.L."/>
        </authorList>
    </citation>
    <scope>NUCLEOTIDE SEQUENCE [LARGE SCALE GENOMIC DNA]</scope>
</reference>
<organism evidence="8 9">
    <name type="scientific">Abrus precatorius</name>
    <name type="common">Indian licorice</name>
    <name type="synonym">Glycine abrus</name>
    <dbReference type="NCBI Taxonomy" id="3816"/>
    <lineage>
        <taxon>Eukaryota</taxon>
        <taxon>Viridiplantae</taxon>
        <taxon>Streptophyta</taxon>
        <taxon>Embryophyta</taxon>
        <taxon>Tracheophyta</taxon>
        <taxon>Spermatophyta</taxon>
        <taxon>Magnoliopsida</taxon>
        <taxon>eudicotyledons</taxon>
        <taxon>Gunneridae</taxon>
        <taxon>Pentapetalae</taxon>
        <taxon>rosids</taxon>
        <taxon>fabids</taxon>
        <taxon>Fabales</taxon>
        <taxon>Fabaceae</taxon>
        <taxon>Papilionoideae</taxon>
        <taxon>50 kb inversion clade</taxon>
        <taxon>NPAAA clade</taxon>
        <taxon>indigoferoid/millettioid clade</taxon>
        <taxon>Abreae</taxon>
        <taxon>Abrus</taxon>
    </lineage>
</organism>
<dbReference type="SUPFAM" id="SSF90209">
    <property type="entry name" value="Ran binding protein zinc finger-like"/>
    <property type="match status" value="1"/>
</dbReference>
<feature type="region of interest" description="Disordered" evidence="5">
    <location>
        <begin position="300"/>
        <end position="335"/>
    </location>
</feature>
<dbReference type="InterPro" id="IPR053000">
    <property type="entry name" value="WSS1-like_metalloprotease"/>
</dbReference>
<feature type="domain" description="WLM" evidence="7">
    <location>
        <begin position="1"/>
        <end position="204"/>
    </location>
</feature>
<feature type="domain" description="RanBP2-type" evidence="6">
    <location>
        <begin position="339"/>
        <end position="368"/>
    </location>
</feature>
<dbReference type="SMART" id="SM00547">
    <property type="entry name" value="ZnF_RBZ"/>
    <property type="match status" value="2"/>
</dbReference>
<keyword evidence="2 4" id="KW-0863">Zinc-finger</keyword>
<keyword evidence="8" id="KW-1185">Reference proteome</keyword>
<feature type="region of interest" description="Disordered" evidence="5">
    <location>
        <begin position="237"/>
        <end position="274"/>
    </location>
</feature>
<dbReference type="PANTHER" id="PTHR46622:SF3">
    <property type="entry name" value="ZINC ION BINDING PROTEIN"/>
    <property type="match status" value="1"/>
</dbReference>
<feature type="domain" description="RanBP2-type" evidence="6">
    <location>
        <begin position="373"/>
        <end position="402"/>
    </location>
</feature>
<dbReference type="PROSITE" id="PS01358">
    <property type="entry name" value="ZF_RANBP2_1"/>
    <property type="match status" value="2"/>
</dbReference>
<sequence>MNLGNLNKVWEIKALKRKPGEEEATKMLEKIAKQVQPIMRKHKWRVKLLSEFCPNNPALLGLNVGAGVHVKLRLRRPNRDLDFFPFDQVLDTMLHELCHNAHGPHNANFYKLWDELRKECEELMAKGITGSAEGFDLPGRRLGGYSWKPPLSSLRKTAVAAAEKRKRLRSLLPSGPKRLGGDSVIMEALSPVQAAAMAAERRLQDDIWCGSQSCKDLDLEDVNHEFTENLVDKEKNVGSSRLTDNSTRPSNLLSRKRGRDMDSSLFVNSSGTPKIMDLTPDTPKIGSAIEHQTGSQQRCSGLKSISNSQPNMQAGSSSAKLSRLSVPPSDDNRTLHSEEPAMWECTMCTLLNKGLAPICELCGTQQPKDVTTKYNTWSCKFCTLENNVKLEKCSACDQWRFSHGPPVSTRAPNLGT</sequence>
<dbReference type="PROSITE" id="PS51397">
    <property type="entry name" value="WLM"/>
    <property type="match status" value="1"/>
</dbReference>